<sequence length="606" mass="71379">MIKEIIIKEAAKEVFKYSTTFLKKNFNKLLSKEKDIYDSLNEHIQKVKNWSNEITFKDLKSSKVMSQVFIELDMYVYPRNIRIDESEKILKIPLNKIFDVETKHLLILGQPGAGKTTSMKYLCHSIFFNDNTSFQKYKYPILVKLRDLNKPINSKNKSGMLFEYIFNLLGLSLDIRENQSEEEIIRTKQKLVLYLLNKLNVILIIEGFDELSYKKHREIILFEIGELANFLEDSRLIITSRTSDFNYHFENITPFELCSLNEEQISLFATKWLIEENKINSFLSEVYKSPFIDTAVRPLTIAHLCAIYERVGKIPEKPKTVYKKIVNLLLEEWDEQRNIKRVSKYSDFEIDRKFEFLTSIAYHLTVNNKKSIFSTSTLENLYFKIYNDFDLDRKDSKNVLEELETHTGLFIQAGYELYEFAHKSLQEYLTAEYIVKLPSIPENLNVISSIPNELAITISISSNPSFYFTELVQKRFKNMKLNFQFYQIFLTRLMIEKPDFNKTSKVGIAAFQLYSMYLYQNKSLNQLKLFIEDDLVSEFEVFINSIFKRNAKDFVEKFYEIESEETSTNGFIIITLNKKKSISIGKSFELTSRDLPQKLLCRSSFI</sequence>
<proteinExistence type="predicted"/>
<dbReference type="InterPro" id="IPR007111">
    <property type="entry name" value="NACHT_NTPase"/>
</dbReference>
<organism evidence="2 3">
    <name type="scientific">Flavobacterium indicum (strain DSM 17447 / CIP 109464 / GPTSA100-9)</name>
    <dbReference type="NCBI Taxonomy" id="1094466"/>
    <lineage>
        <taxon>Bacteria</taxon>
        <taxon>Pseudomonadati</taxon>
        <taxon>Bacteroidota</taxon>
        <taxon>Flavobacteriia</taxon>
        <taxon>Flavobacteriales</taxon>
        <taxon>Flavobacteriaceae</taxon>
        <taxon>Flavobacterium</taxon>
    </lineage>
</organism>
<evidence type="ECO:0000313" key="3">
    <source>
        <dbReference type="Proteomes" id="UP000007599"/>
    </source>
</evidence>
<dbReference type="Pfam" id="PF05729">
    <property type="entry name" value="NACHT"/>
    <property type="match status" value="1"/>
</dbReference>
<dbReference type="Gene3D" id="3.40.50.300">
    <property type="entry name" value="P-loop containing nucleotide triphosphate hydrolases"/>
    <property type="match status" value="1"/>
</dbReference>
<name>H8XNK4_FLAIG</name>
<dbReference type="HOGENOM" id="CLU_456285_0_0_10"/>
<evidence type="ECO:0000313" key="2">
    <source>
        <dbReference type="EMBL" id="CCG52121.1"/>
    </source>
</evidence>
<gene>
    <name evidence="2" type="ordered locus">KQS_00565</name>
</gene>
<dbReference type="STRING" id="1094466.KQS_00565"/>
<dbReference type="SUPFAM" id="SSF52540">
    <property type="entry name" value="P-loop containing nucleoside triphosphate hydrolases"/>
    <property type="match status" value="1"/>
</dbReference>
<dbReference type="PATRIC" id="fig|1094466.5.peg.112"/>
<keyword evidence="3" id="KW-1185">Reference proteome</keyword>
<feature type="domain" description="NACHT" evidence="1">
    <location>
        <begin position="105"/>
        <end position="275"/>
    </location>
</feature>
<dbReference type="AlphaFoldDB" id="H8XNK4"/>
<reference evidence="2 3" key="1">
    <citation type="journal article" date="2012" name="J. Bacteriol.">
        <title>Complete Genome Sequence of Flavobacterium indicum GPSTA100-9T, Isolated from Warm Spring Water.</title>
        <authorList>
            <person name="Barbier P."/>
            <person name="Houel A."/>
            <person name="Loux V."/>
            <person name="Poulain J."/>
            <person name="Bernardet J.F."/>
            <person name="Touchon M."/>
            <person name="Duchaud E."/>
        </authorList>
    </citation>
    <scope>NUCLEOTIDE SEQUENCE [LARGE SCALE GENOMIC DNA]</scope>
    <source>
        <strain evidence="3">DSM 17447 / CIP 109464 / GPTSA100-9</strain>
    </source>
</reference>
<dbReference type="RefSeq" id="WP_014387265.1">
    <property type="nucleotide sequence ID" value="NC_017025.1"/>
</dbReference>
<dbReference type="eggNOG" id="COG5635">
    <property type="taxonomic scope" value="Bacteria"/>
</dbReference>
<dbReference type="PANTHER" id="PTHR46844:SF1">
    <property type="entry name" value="SLR5058 PROTEIN"/>
    <property type="match status" value="1"/>
</dbReference>
<protein>
    <recommendedName>
        <fullName evidence="1">NACHT domain-containing protein</fullName>
    </recommendedName>
</protein>
<dbReference type="InterPro" id="IPR027417">
    <property type="entry name" value="P-loop_NTPase"/>
</dbReference>
<dbReference type="Proteomes" id="UP000007599">
    <property type="component" value="Chromosome I"/>
</dbReference>
<accession>H8XNK4</accession>
<evidence type="ECO:0000259" key="1">
    <source>
        <dbReference type="Pfam" id="PF05729"/>
    </source>
</evidence>
<dbReference type="EMBL" id="HE774682">
    <property type="protein sequence ID" value="CCG52121.1"/>
    <property type="molecule type" value="Genomic_DNA"/>
</dbReference>
<dbReference type="KEGG" id="fin:KQS_00565"/>
<reference evidence="3" key="2">
    <citation type="submission" date="2012-03" db="EMBL/GenBank/DDBJ databases">
        <title>Complete genome sequence of Flavobacterium indicum GPTSA100-9T, isolated from warm spring water.</title>
        <authorList>
            <person name="Barbier P."/>
            <person name="Houel A."/>
            <person name="Loux V."/>
            <person name="Poulain J."/>
            <person name="Bernardet J.-F."/>
            <person name="Touchon M."/>
            <person name="Duchaud E."/>
        </authorList>
    </citation>
    <scope>NUCLEOTIDE SEQUENCE [LARGE SCALE GENOMIC DNA]</scope>
    <source>
        <strain evidence="3">DSM 17447 / CIP 109464 / GPTSA100-9</strain>
    </source>
</reference>
<dbReference type="PANTHER" id="PTHR46844">
    <property type="entry name" value="SLR5058 PROTEIN"/>
    <property type="match status" value="1"/>
</dbReference>